<evidence type="ECO:0000256" key="4">
    <source>
        <dbReference type="ARBA" id="ARBA00022737"/>
    </source>
</evidence>
<evidence type="ECO:0000256" key="11">
    <source>
        <dbReference type="ARBA" id="ARBA00035134"/>
    </source>
</evidence>
<dbReference type="GO" id="GO:0005840">
    <property type="term" value="C:ribosome"/>
    <property type="evidence" value="ECO:0007669"/>
    <property type="project" value="UniProtKB-KW"/>
</dbReference>
<keyword evidence="5" id="KW-0810">Translation regulation</keyword>
<dbReference type="InterPro" id="IPR002885">
    <property type="entry name" value="PPR_rpt"/>
</dbReference>
<accession>A0A8C8RGW4</accession>
<sequence length="677" mass="77935">MHRTLNMAARCLLRRSGWPQVMPLRGRGSGRLPSAGKGASSRHCSGSASFQKTEAVPGATEEEIVIPRKKTWDKLAVLQTLASTVNMDPTASPYTFHDDPYLLPRNSFGTNMYYLAKESGKNAAKYIVNEFPEFFKKDIAEPHIPCLMPENIAPQIEEVSEAALKERIQLRKVKASVDMFDHLLQTGTPISLETTNSLLDLLCFYGDREPIRESQLEPEEEKLSEEEKDSEEAPNRRIYSWKTSNFIGHKWRENNNAERIFNLMPERNAHSYCTMIRGMVKHGAGVKAHGLYRDLLNNRHTADVHTFNALILAVTKMSNRFTEKWELVKELLNHMVEQNVQPNLLTFNSVLKILKYCGHLGKILSVQTLREMKVLNIEPSLATFKHVLDTFYKTDSLDIIYDVMKEIEGKSFVVRDPDDTSFFARAMLICFSLKDVELAYRLDKVFDTGDHWKLVRDVRNQNAYYRQFFSLLCLMEQLDVVLKWYKEHVPSHFHPDSQSMWDLLQALDTASRLEMIPEIWKEMKELGFIKRSQLLEEMVALMARERHPEETQISFANCAAEIKFVFETEEKFPLEWTESFLKSLTLLFARVGRTQEAWNMLELFEKNGKVPSDTVMNEVLSCLKQSNDPDKAIDLVELAAAFGLPTAASLRRRVTEEFELSEEQKKALDFPELQGVI</sequence>
<dbReference type="GO" id="GO:1990904">
    <property type="term" value="C:ribonucleoprotein complex"/>
    <property type="evidence" value="ECO:0007669"/>
    <property type="project" value="UniProtKB-KW"/>
</dbReference>
<comment type="subcellular location">
    <subcellularLocation>
        <location evidence="1">Mitochondrion</location>
    </subcellularLocation>
</comment>
<dbReference type="Pfam" id="PF22330">
    <property type="entry name" value="Rib_mS39_PPR"/>
    <property type="match status" value="1"/>
</dbReference>
<keyword evidence="9" id="KW-0496">Mitochondrion</keyword>
<dbReference type="InterPro" id="IPR037387">
    <property type="entry name" value="PTCD3"/>
</dbReference>
<evidence type="ECO:0000256" key="1">
    <source>
        <dbReference type="ARBA" id="ARBA00004173"/>
    </source>
</evidence>
<keyword evidence="14" id="KW-1185">Reference proteome</keyword>
<keyword evidence="10" id="KW-0687">Ribonucleoprotein</keyword>
<organism evidence="13 14">
    <name type="scientific">Pelusios castaneus</name>
    <name type="common">West African mud turtle</name>
    <dbReference type="NCBI Taxonomy" id="367368"/>
    <lineage>
        <taxon>Eukaryota</taxon>
        <taxon>Metazoa</taxon>
        <taxon>Chordata</taxon>
        <taxon>Craniata</taxon>
        <taxon>Vertebrata</taxon>
        <taxon>Euteleostomi</taxon>
        <taxon>Archelosauria</taxon>
        <taxon>Testudinata</taxon>
        <taxon>Testudines</taxon>
        <taxon>Pleurodira</taxon>
        <taxon>Pelomedusidae</taxon>
        <taxon>Pelusios</taxon>
    </lineage>
</organism>
<keyword evidence="3" id="KW-0699">rRNA-binding</keyword>
<evidence type="ECO:0000256" key="5">
    <source>
        <dbReference type="ARBA" id="ARBA00022845"/>
    </source>
</evidence>
<feature type="compositionally biased region" description="Polar residues" evidence="12">
    <location>
        <begin position="42"/>
        <end position="52"/>
    </location>
</feature>
<dbReference type="GO" id="GO:0032543">
    <property type="term" value="P:mitochondrial translation"/>
    <property type="evidence" value="ECO:0007669"/>
    <property type="project" value="InterPro"/>
</dbReference>
<dbReference type="Ensembl" id="ENSPCET00000004789.1">
    <property type="protein sequence ID" value="ENSPCEP00000004632.1"/>
    <property type="gene ID" value="ENSPCEG00000003738.1"/>
</dbReference>
<dbReference type="AlphaFoldDB" id="A0A8C8RGW4"/>
<dbReference type="Pfam" id="PF13812">
    <property type="entry name" value="PPR_3"/>
    <property type="match status" value="1"/>
</dbReference>
<dbReference type="Proteomes" id="UP000694393">
    <property type="component" value="Unplaced"/>
</dbReference>
<dbReference type="GO" id="GO:0043024">
    <property type="term" value="F:ribosomal small subunit binding"/>
    <property type="evidence" value="ECO:0007669"/>
    <property type="project" value="InterPro"/>
</dbReference>
<dbReference type="GO" id="GO:0005739">
    <property type="term" value="C:mitochondrion"/>
    <property type="evidence" value="ECO:0007669"/>
    <property type="project" value="UniProtKB-SubCell"/>
</dbReference>
<evidence type="ECO:0000256" key="2">
    <source>
        <dbReference type="ARBA" id="ARBA00008551"/>
    </source>
</evidence>
<dbReference type="GO" id="GO:0006417">
    <property type="term" value="P:regulation of translation"/>
    <property type="evidence" value="ECO:0007669"/>
    <property type="project" value="UniProtKB-KW"/>
</dbReference>
<dbReference type="PANTHER" id="PTHR16276">
    <property type="entry name" value="PENTATRICOPEPTIDE REPEAT DOMAIN-CONTAINING PROTEIN 3"/>
    <property type="match status" value="1"/>
</dbReference>
<dbReference type="InterPro" id="IPR011990">
    <property type="entry name" value="TPR-like_helical_dom_sf"/>
</dbReference>
<feature type="region of interest" description="Disordered" evidence="12">
    <location>
        <begin position="214"/>
        <end position="235"/>
    </location>
</feature>
<dbReference type="InterPro" id="IPR055063">
    <property type="entry name" value="Rib_mS39_PPR"/>
</dbReference>
<keyword evidence="6" id="KW-0694">RNA-binding</keyword>
<evidence type="ECO:0000313" key="14">
    <source>
        <dbReference type="Proteomes" id="UP000694393"/>
    </source>
</evidence>
<evidence type="ECO:0000256" key="7">
    <source>
        <dbReference type="ARBA" id="ARBA00022946"/>
    </source>
</evidence>
<dbReference type="Gene3D" id="1.25.40.10">
    <property type="entry name" value="Tetratricopeptide repeat domain"/>
    <property type="match status" value="3"/>
</dbReference>
<evidence type="ECO:0000256" key="3">
    <source>
        <dbReference type="ARBA" id="ARBA00022730"/>
    </source>
</evidence>
<evidence type="ECO:0000256" key="12">
    <source>
        <dbReference type="SAM" id="MobiDB-lite"/>
    </source>
</evidence>
<name>A0A8C8RGW4_9SAUR</name>
<evidence type="ECO:0000256" key="10">
    <source>
        <dbReference type="ARBA" id="ARBA00023274"/>
    </source>
</evidence>
<proteinExistence type="inferred from homology"/>
<reference evidence="13" key="1">
    <citation type="submission" date="2025-08" db="UniProtKB">
        <authorList>
            <consortium name="Ensembl"/>
        </authorList>
    </citation>
    <scope>IDENTIFICATION</scope>
</reference>
<evidence type="ECO:0000256" key="6">
    <source>
        <dbReference type="ARBA" id="ARBA00022884"/>
    </source>
</evidence>
<evidence type="ECO:0000313" key="13">
    <source>
        <dbReference type="Ensembl" id="ENSPCEP00000004632.1"/>
    </source>
</evidence>
<dbReference type="GO" id="GO:0019843">
    <property type="term" value="F:rRNA binding"/>
    <property type="evidence" value="ECO:0007669"/>
    <property type="project" value="UniProtKB-KW"/>
</dbReference>
<evidence type="ECO:0000256" key="8">
    <source>
        <dbReference type="ARBA" id="ARBA00022980"/>
    </source>
</evidence>
<protein>
    <recommendedName>
        <fullName evidence="11">Small ribosomal subunit protein mS39</fullName>
    </recommendedName>
</protein>
<feature type="compositionally biased region" description="Acidic residues" evidence="12">
    <location>
        <begin position="216"/>
        <end position="232"/>
    </location>
</feature>
<comment type="similarity">
    <text evidence="2">Belongs to the mitochondrion-specific ribosomal protein mS39 family.</text>
</comment>
<evidence type="ECO:0000256" key="9">
    <source>
        <dbReference type="ARBA" id="ARBA00023128"/>
    </source>
</evidence>
<keyword evidence="7" id="KW-0809">Transit peptide</keyword>
<keyword evidence="8" id="KW-0689">Ribosomal protein</keyword>
<keyword evidence="4" id="KW-0677">Repeat</keyword>
<dbReference type="PANTHER" id="PTHR16276:SF1">
    <property type="entry name" value="SMALL RIBOSOMAL SUBUNIT PROTEIN MS39"/>
    <property type="match status" value="1"/>
</dbReference>
<reference evidence="13" key="2">
    <citation type="submission" date="2025-09" db="UniProtKB">
        <authorList>
            <consortium name="Ensembl"/>
        </authorList>
    </citation>
    <scope>IDENTIFICATION</scope>
</reference>
<feature type="region of interest" description="Disordered" evidence="12">
    <location>
        <begin position="23"/>
        <end position="53"/>
    </location>
</feature>